<protein>
    <submittedName>
        <fullName evidence="1">Uncharacterized protein</fullName>
    </submittedName>
</protein>
<dbReference type="AlphaFoldDB" id="A0A8J3HUJ9"/>
<proteinExistence type="predicted"/>
<dbReference type="Proteomes" id="UP000612362">
    <property type="component" value="Unassembled WGS sequence"/>
</dbReference>
<reference evidence="1" key="1">
    <citation type="submission" date="2020-10" db="EMBL/GenBank/DDBJ databases">
        <title>Taxonomic study of unclassified bacteria belonging to the class Ktedonobacteria.</title>
        <authorList>
            <person name="Yabe S."/>
            <person name="Wang C.M."/>
            <person name="Zheng Y."/>
            <person name="Sakai Y."/>
            <person name="Cavaletti L."/>
            <person name="Monciardini P."/>
            <person name="Donadio S."/>
        </authorList>
    </citation>
    <scope>NUCLEOTIDE SEQUENCE</scope>
    <source>
        <strain evidence="1">SOSP1-1</strain>
    </source>
</reference>
<gene>
    <name evidence="1" type="ORF">KSX_24600</name>
</gene>
<sequence length="213" mass="24009">MATTQIQAYATYTRDNFDTLLERYRSALKDLGCHDQGVLQWLAELHWPQSEDDSFGDIYPAEFTLTPTASITLVCTGIDVALYPDIGAPTLEEEPASWIGINLQFESETLQEEIHSVYKSGIGGAIWHTLRTLAKAFPELGVYFTEEWQENRSWRSIVEEAGDPWAFELAIFPRKLAPFFESVPAGFDGTVTKEGFGFAQSNRWSIAPWTEAE</sequence>
<comment type="caution">
    <text evidence="1">The sequence shown here is derived from an EMBL/GenBank/DDBJ whole genome shotgun (WGS) entry which is preliminary data.</text>
</comment>
<dbReference type="RefSeq" id="WP_220193704.1">
    <property type="nucleotide sequence ID" value="NZ_BNJF01000001.1"/>
</dbReference>
<dbReference type="EMBL" id="BNJF01000001">
    <property type="protein sequence ID" value="GHO44297.1"/>
    <property type="molecule type" value="Genomic_DNA"/>
</dbReference>
<organism evidence="1 2">
    <name type="scientific">Ktedonospora formicarum</name>
    <dbReference type="NCBI Taxonomy" id="2778364"/>
    <lineage>
        <taxon>Bacteria</taxon>
        <taxon>Bacillati</taxon>
        <taxon>Chloroflexota</taxon>
        <taxon>Ktedonobacteria</taxon>
        <taxon>Ktedonobacterales</taxon>
        <taxon>Ktedonobacteraceae</taxon>
        <taxon>Ktedonospora</taxon>
    </lineage>
</organism>
<keyword evidence="2" id="KW-1185">Reference proteome</keyword>
<evidence type="ECO:0000313" key="1">
    <source>
        <dbReference type="EMBL" id="GHO44297.1"/>
    </source>
</evidence>
<accession>A0A8J3HUJ9</accession>
<name>A0A8J3HUJ9_9CHLR</name>
<evidence type="ECO:0000313" key="2">
    <source>
        <dbReference type="Proteomes" id="UP000612362"/>
    </source>
</evidence>